<keyword evidence="2" id="KW-0902">Two-component regulatory system</keyword>
<dbReference type="PANTHER" id="PTHR48111">
    <property type="entry name" value="REGULATOR OF RPOS"/>
    <property type="match status" value="1"/>
</dbReference>
<keyword evidence="4" id="KW-0238">DNA-binding</keyword>
<evidence type="ECO:0000256" key="2">
    <source>
        <dbReference type="ARBA" id="ARBA00023012"/>
    </source>
</evidence>
<proteinExistence type="predicted"/>
<dbReference type="PROSITE" id="PS50110">
    <property type="entry name" value="RESPONSE_REGULATORY"/>
    <property type="match status" value="1"/>
</dbReference>
<gene>
    <name evidence="8" type="ORF">JFL43_03660</name>
</gene>
<comment type="caution">
    <text evidence="8">The sequence shown here is derived from an EMBL/GenBank/DDBJ whole genome shotgun (WGS) entry which is preliminary data.</text>
</comment>
<keyword evidence="5" id="KW-0804">Transcription</keyword>
<dbReference type="EMBL" id="JAEOAH010000003">
    <property type="protein sequence ID" value="MBK3493968.1"/>
    <property type="molecule type" value="Genomic_DNA"/>
</dbReference>
<dbReference type="SUPFAM" id="SSF52172">
    <property type="entry name" value="CheY-like"/>
    <property type="match status" value="1"/>
</dbReference>
<dbReference type="InterPro" id="IPR001789">
    <property type="entry name" value="Sig_transdc_resp-reg_receiver"/>
</dbReference>
<dbReference type="Gene3D" id="6.10.250.690">
    <property type="match status" value="1"/>
</dbReference>
<keyword evidence="3" id="KW-0805">Transcription regulation</keyword>
<dbReference type="SMART" id="SM00448">
    <property type="entry name" value="REC"/>
    <property type="match status" value="1"/>
</dbReference>
<name>A0ABS1H4I5_9BACL</name>
<evidence type="ECO:0000256" key="4">
    <source>
        <dbReference type="ARBA" id="ARBA00023125"/>
    </source>
</evidence>
<organism evidence="8 9">
    <name type="scientific">Viridibacillus soli</name>
    <dbReference type="NCBI Taxonomy" id="2798301"/>
    <lineage>
        <taxon>Bacteria</taxon>
        <taxon>Bacillati</taxon>
        <taxon>Bacillota</taxon>
        <taxon>Bacilli</taxon>
        <taxon>Bacillales</taxon>
        <taxon>Caryophanaceae</taxon>
        <taxon>Viridibacillus</taxon>
    </lineage>
</organism>
<reference evidence="8 9" key="1">
    <citation type="submission" date="2020-12" db="EMBL/GenBank/DDBJ databases">
        <title>YIM B01967 draft genome.</title>
        <authorList>
            <person name="Yan X."/>
        </authorList>
    </citation>
    <scope>NUCLEOTIDE SEQUENCE [LARGE SCALE GENOMIC DNA]</scope>
    <source>
        <strain evidence="8 9">YIM B01967</strain>
    </source>
</reference>
<dbReference type="Pfam" id="PF00072">
    <property type="entry name" value="Response_reg"/>
    <property type="match status" value="1"/>
</dbReference>
<dbReference type="InterPro" id="IPR011006">
    <property type="entry name" value="CheY-like_superfamily"/>
</dbReference>
<dbReference type="Proteomes" id="UP000618943">
    <property type="component" value="Unassembled WGS sequence"/>
</dbReference>
<evidence type="ECO:0000259" key="7">
    <source>
        <dbReference type="PROSITE" id="PS50110"/>
    </source>
</evidence>
<accession>A0ABS1H4I5</accession>
<protein>
    <submittedName>
        <fullName evidence="8">Response regulator</fullName>
    </submittedName>
</protein>
<sequence>MFKQIKVLIIEDEKDIAHIVRDYLSVNNFEAIIAETGKEGIHIAETTNPSFIILDLTLPDYDGIELCRQIREKSDIPILILSARGSDTDKVIGLGFGAGDYMTKPFSLSELVA</sequence>
<feature type="modified residue" description="4-aspartylphosphate" evidence="6">
    <location>
        <position position="55"/>
    </location>
</feature>
<evidence type="ECO:0000256" key="1">
    <source>
        <dbReference type="ARBA" id="ARBA00022553"/>
    </source>
</evidence>
<dbReference type="InterPro" id="IPR039420">
    <property type="entry name" value="WalR-like"/>
</dbReference>
<evidence type="ECO:0000256" key="6">
    <source>
        <dbReference type="PROSITE-ProRule" id="PRU00169"/>
    </source>
</evidence>
<keyword evidence="9" id="KW-1185">Reference proteome</keyword>
<dbReference type="Gene3D" id="3.40.50.2300">
    <property type="match status" value="1"/>
</dbReference>
<evidence type="ECO:0000256" key="5">
    <source>
        <dbReference type="ARBA" id="ARBA00023163"/>
    </source>
</evidence>
<evidence type="ECO:0000313" key="9">
    <source>
        <dbReference type="Proteomes" id="UP000618943"/>
    </source>
</evidence>
<evidence type="ECO:0000256" key="3">
    <source>
        <dbReference type="ARBA" id="ARBA00023015"/>
    </source>
</evidence>
<evidence type="ECO:0000313" key="8">
    <source>
        <dbReference type="EMBL" id="MBK3493968.1"/>
    </source>
</evidence>
<dbReference type="PANTHER" id="PTHR48111:SF40">
    <property type="entry name" value="PHOSPHATE REGULON TRANSCRIPTIONAL REGULATORY PROTEIN PHOB"/>
    <property type="match status" value="1"/>
</dbReference>
<keyword evidence="1 6" id="KW-0597">Phosphoprotein</keyword>
<feature type="domain" description="Response regulatory" evidence="7">
    <location>
        <begin position="6"/>
        <end position="113"/>
    </location>
</feature>
<dbReference type="CDD" id="cd17574">
    <property type="entry name" value="REC_OmpR"/>
    <property type="match status" value="1"/>
</dbReference>